<dbReference type="CDD" id="cd00173">
    <property type="entry name" value="SH2"/>
    <property type="match status" value="1"/>
</dbReference>
<evidence type="ECO:0000313" key="5">
    <source>
        <dbReference type="Proteomes" id="UP000001307"/>
    </source>
</evidence>
<feature type="domain" description="SH2" evidence="3">
    <location>
        <begin position="64"/>
        <end position="107"/>
    </location>
</feature>
<dbReference type="Pfam" id="PF00017">
    <property type="entry name" value="SH2"/>
    <property type="match status" value="1"/>
</dbReference>
<dbReference type="InterPro" id="IPR000980">
    <property type="entry name" value="SH2"/>
</dbReference>
<dbReference type="InParanoid" id="E4XI15"/>
<evidence type="ECO:0000259" key="3">
    <source>
        <dbReference type="PROSITE" id="PS50001"/>
    </source>
</evidence>
<proteinExistence type="predicted"/>
<reference evidence="4" key="1">
    <citation type="journal article" date="2010" name="Science">
        <title>Plasticity of animal genome architecture unmasked by rapid evolution of a pelagic tunicate.</title>
        <authorList>
            <person name="Denoeud F."/>
            <person name="Henriet S."/>
            <person name="Mungpakdee S."/>
            <person name="Aury J.M."/>
            <person name="Da Silva C."/>
            <person name="Brinkmann H."/>
            <person name="Mikhaleva J."/>
            <person name="Olsen L.C."/>
            <person name="Jubin C."/>
            <person name="Canestro C."/>
            <person name="Bouquet J.M."/>
            <person name="Danks G."/>
            <person name="Poulain J."/>
            <person name="Campsteijn C."/>
            <person name="Adamski M."/>
            <person name="Cross I."/>
            <person name="Yadetie F."/>
            <person name="Muffato M."/>
            <person name="Louis A."/>
            <person name="Butcher S."/>
            <person name="Tsagkogeorga G."/>
            <person name="Konrad A."/>
            <person name="Singh S."/>
            <person name="Jensen M.F."/>
            <person name="Cong E.H."/>
            <person name="Eikeseth-Otteraa H."/>
            <person name="Noel B."/>
            <person name="Anthouard V."/>
            <person name="Porcel B.M."/>
            <person name="Kachouri-Lafond R."/>
            <person name="Nishino A."/>
            <person name="Ugolini M."/>
            <person name="Chourrout P."/>
            <person name="Nishida H."/>
            <person name="Aasland R."/>
            <person name="Huzurbazar S."/>
            <person name="Westhof E."/>
            <person name="Delsuc F."/>
            <person name="Lehrach H."/>
            <person name="Reinhardt R."/>
            <person name="Weissenbach J."/>
            <person name="Roy S.W."/>
            <person name="Artiguenave F."/>
            <person name="Postlethwait J.H."/>
            <person name="Manak J.R."/>
            <person name="Thompson E.M."/>
            <person name="Jaillon O."/>
            <person name="Du Pasquier L."/>
            <person name="Boudinot P."/>
            <person name="Liberles D.A."/>
            <person name="Volff J.N."/>
            <person name="Philippe H."/>
            <person name="Lenhard B."/>
            <person name="Roest Crollius H."/>
            <person name="Wincker P."/>
            <person name="Chourrout D."/>
        </authorList>
    </citation>
    <scope>NUCLEOTIDE SEQUENCE [LARGE SCALE GENOMIC DNA]</scope>
</reference>
<name>E4XI15_OIKDI</name>
<keyword evidence="1" id="KW-0727">SH2 domain</keyword>
<dbReference type="SUPFAM" id="SSF55550">
    <property type="entry name" value="SH2 domain"/>
    <property type="match status" value="1"/>
</dbReference>
<evidence type="ECO:0000256" key="2">
    <source>
        <dbReference type="SAM" id="MobiDB-lite"/>
    </source>
</evidence>
<organism evidence="4">
    <name type="scientific">Oikopleura dioica</name>
    <name type="common">Tunicate</name>
    <dbReference type="NCBI Taxonomy" id="34765"/>
    <lineage>
        <taxon>Eukaryota</taxon>
        <taxon>Metazoa</taxon>
        <taxon>Chordata</taxon>
        <taxon>Tunicata</taxon>
        <taxon>Appendicularia</taxon>
        <taxon>Copelata</taxon>
        <taxon>Oikopleuridae</taxon>
        <taxon>Oikopleura</taxon>
    </lineage>
</organism>
<feature type="region of interest" description="Disordered" evidence="2">
    <location>
        <begin position="1"/>
        <end position="22"/>
    </location>
</feature>
<gene>
    <name evidence="4" type="ORF">GSOID_T00011166001</name>
</gene>
<protein>
    <recommendedName>
        <fullName evidence="3">SH2 domain-containing protein</fullName>
    </recommendedName>
</protein>
<dbReference type="EMBL" id="FN653053">
    <property type="protein sequence ID" value="CBY10231.1"/>
    <property type="molecule type" value="Genomic_DNA"/>
</dbReference>
<dbReference type="OrthoDB" id="10053436at2759"/>
<dbReference type="Gene3D" id="3.30.505.10">
    <property type="entry name" value="SH2 domain"/>
    <property type="match status" value="1"/>
</dbReference>
<dbReference type="InterPro" id="IPR036860">
    <property type="entry name" value="SH2_dom_sf"/>
</dbReference>
<feature type="compositionally biased region" description="Acidic residues" evidence="2">
    <location>
        <begin position="1"/>
        <end position="14"/>
    </location>
</feature>
<accession>E4XI15</accession>
<dbReference type="AlphaFoldDB" id="E4XI15"/>
<dbReference type="Proteomes" id="UP000001307">
    <property type="component" value="Unassembled WGS sequence"/>
</dbReference>
<dbReference type="PROSITE" id="PS50001">
    <property type="entry name" value="SH2"/>
    <property type="match status" value="1"/>
</dbReference>
<evidence type="ECO:0000256" key="1">
    <source>
        <dbReference type="PROSITE-ProRule" id="PRU00191"/>
    </source>
</evidence>
<evidence type="ECO:0000313" key="4">
    <source>
        <dbReference type="EMBL" id="CBY10231.1"/>
    </source>
</evidence>
<keyword evidence="5" id="KW-1185">Reference proteome</keyword>
<sequence length="107" mass="12061">MPDSDYEEFSDAESESLFSEDSVDPALEVENDNLRRQLDNLKEFIEEQNLSFTTVKEAIKRHPAKFSAISRDLAAKILHSFGSPGSFILRKSETLSGVYAITIHTHT</sequence>